<dbReference type="InterPro" id="IPR045518">
    <property type="entry name" value="2EXR"/>
</dbReference>
<evidence type="ECO:0000313" key="5">
    <source>
        <dbReference type="Proteomes" id="UP000664132"/>
    </source>
</evidence>
<dbReference type="AlphaFoldDB" id="A0A8H7TAS6"/>
<accession>A0A8H7TAS6</accession>
<dbReference type="InterPro" id="IPR012334">
    <property type="entry name" value="Pectin_lyas_fold"/>
</dbReference>
<dbReference type="GO" id="GO:0004650">
    <property type="term" value="F:polygalacturonase activity"/>
    <property type="evidence" value="ECO:0007669"/>
    <property type="project" value="InterPro"/>
</dbReference>
<dbReference type="PANTHER" id="PTHR33928:SF2">
    <property type="entry name" value="PECTATE LYASE SUPERFAMILY PROTEIN DOMAIN-CONTAINING PROTEIN-RELATED"/>
    <property type="match status" value="1"/>
</dbReference>
<feature type="region of interest" description="Disordered" evidence="1">
    <location>
        <begin position="1"/>
        <end position="26"/>
    </location>
</feature>
<dbReference type="EMBL" id="JAFJYH010000223">
    <property type="protein sequence ID" value="KAG4415398.1"/>
    <property type="molecule type" value="Genomic_DNA"/>
</dbReference>
<protein>
    <recommendedName>
        <fullName evidence="6">Glycoside hydrolase family 55 protein</fullName>
    </recommendedName>
</protein>
<keyword evidence="5" id="KW-1185">Reference proteome</keyword>
<reference evidence="4" key="1">
    <citation type="submission" date="2021-02" db="EMBL/GenBank/DDBJ databases">
        <title>Genome sequence Cadophora malorum strain M34.</title>
        <authorList>
            <person name="Stefanovic E."/>
            <person name="Vu D."/>
            <person name="Scully C."/>
            <person name="Dijksterhuis J."/>
            <person name="Roader J."/>
            <person name="Houbraken J."/>
        </authorList>
    </citation>
    <scope>NUCLEOTIDE SEQUENCE</scope>
    <source>
        <strain evidence="4">M34</strain>
    </source>
</reference>
<evidence type="ECO:0000259" key="2">
    <source>
        <dbReference type="Pfam" id="PF12708"/>
    </source>
</evidence>
<dbReference type="PANTHER" id="PTHR33928">
    <property type="entry name" value="POLYGALACTURONASE QRT3"/>
    <property type="match status" value="1"/>
</dbReference>
<feature type="compositionally biased region" description="Polar residues" evidence="1">
    <location>
        <begin position="8"/>
        <end position="26"/>
    </location>
</feature>
<name>A0A8H7TAS6_9HELO</name>
<feature type="domain" description="Rhamnogalacturonase A/B/Epimerase-like pectate lyase" evidence="2">
    <location>
        <begin position="710"/>
        <end position="767"/>
    </location>
</feature>
<dbReference type="Pfam" id="PF20150">
    <property type="entry name" value="2EXR"/>
    <property type="match status" value="1"/>
</dbReference>
<feature type="domain" description="Rhamnogalacturonase A/B/Epimerase-like pectate lyase" evidence="2">
    <location>
        <begin position="364"/>
        <end position="579"/>
    </location>
</feature>
<gene>
    <name evidence="4" type="ORF">IFR04_011447</name>
</gene>
<dbReference type="SUPFAM" id="SSF51126">
    <property type="entry name" value="Pectin lyase-like"/>
    <property type="match status" value="2"/>
</dbReference>
<dbReference type="Pfam" id="PF12708">
    <property type="entry name" value="Pect-lyase_RHGA_epim"/>
    <property type="match status" value="2"/>
</dbReference>
<organism evidence="4 5">
    <name type="scientific">Cadophora malorum</name>
    <dbReference type="NCBI Taxonomy" id="108018"/>
    <lineage>
        <taxon>Eukaryota</taxon>
        <taxon>Fungi</taxon>
        <taxon>Dikarya</taxon>
        <taxon>Ascomycota</taxon>
        <taxon>Pezizomycotina</taxon>
        <taxon>Leotiomycetes</taxon>
        <taxon>Helotiales</taxon>
        <taxon>Ploettnerulaceae</taxon>
        <taxon>Cadophora</taxon>
    </lineage>
</organism>
<evidence type="ECO:0000313" key="4">
    <source>
        <dbReference type="EMBL" id="KAG4415398.1"/>
    </source>
</evidence>
<dbReference type="Proteomes" id="UP000664132">
    <property type="component" value="Unassembled WGS sequence"/>
</dbReference>
<evidence type="ECO:0000256" key="1">
    <source>
        <dbReference type="SAM" id="MobiDB-lite"/>
    </source>
</evidence>
<proteinExistence type="predicted"/>
<dbReference type="FunFam" id="2.160.20.10:FF:000049">
    <property type="entry name" value="Putative exo-beta-1,3-glucanase"/>
    <property type="match status" value="1"/>
</dbReference>
<evidence type="ECO:0000259" key="3">
    <source>
        <dbReference type="Pfam" id="PF20150"/>
    </source>
</evidence>
<sequence>MSALARSSLKNLSQISRPQSTATPPTTVDLRTFTCFAKLPPEIRLKIFRFAAPEPRTIDVGVVYETREIIDPNPVDDRSRMYVSTSWHTATRRAPEILHVNRESRHLTLESYTLAFNRNTEHEEKSSLSKIYVNWERDIICPMGRIARNSHPISPISGLFERESIHNIALNVRELLNPVKELRSDGCLNIQSLLELPNLEDIILFYSDPPLRPNNAVDGTRGSCMEFEFLNENFIVKDLCMMPLSERPAMSYLLAARKTVYKDYDVLIQQRKARDDLKKRGEEVPPELETREIDEILERKRPTVKLAYLIVDDFFLGGFAQNLAASPIHLLTKSFSRPSEFWYEKINHNGISPFITNGSEWRVFRNVKDFGAKGDGVTDDAAAIQAAVNDGGRDGSSFGTTGAPAVIYFPEGTYLMSSSVQSYVNTFLVGNPIDRPTLKASANFSHPMLLYMKDPRFGETINFYIGVKNLILDSTAFSANTSFTIMDYSVSQATQLTNVAFRMPLSSQHTGLATPEGGSGTYMGDLEFSGGLIGINMNNQQYSIKDCSFTEISTAVMITHGFDMVFQGFQFKDCEVGINATAGGVGNVGSVTLIDSVAESVRIVIDTKSQVTGNTTTGDDSIVIDNLETKDVGSTVVAGGKTMLTGSVSKTWVYGNAYLAGGSVAGVHNAGVRYQTSRSSELVAAGKYFTMPPPTYQEYGVDQVVNIKTVKDFPVYGDGQTDDTHNINAILGSNAGHAITFFPAGTYLVSDTIIVPPGSRIVGEALSAISAIGSKFSDADSPQVMLQVGSPGQTGVAQISDMLFTVADVLPGCILVQVNMAGTSPGDVGFWNSHFRVGGAAGSAVQTKCQTGVPCKAAFMFLYLTATSSAYIEDMWGWTADHDLDGNFNQLISTGRGLLVESKLGTWLIGTAFEHHTLYQYSFVAAENVFVSMQQSETPYWQGIGGPAQAPEPWTPSTSYSDPAFSHCNTDDANCRMAWYQRIESGSNMYIYGSGFWTFFNNVGDCKGVNGTCQDNANEIVGKPTGLFWWNVNTRGCLNVLVDNGVVVQTQNNNPGSWGAVVAATLTYSGLITPLKILGSQPLGFHYTSHLLINNLPETTFICTKASTYYSD</sequence>
<feature type="domain" description="2EXR" evidence="3">
    <location>
        <begin position="33"/>
        <end position="140"/>
    </location>
</feature>
<comment type="caution">
    <text evidence="4">The sequence shown here is derived from an EMBL/GenBank/DDBJ whole genome shotgun (WGS) entry which is preliminary data.</text>
</comment>
<evidence type="ECO:0008006" key="6">
    <source>
        <dbReference type="Google" id="ProtNLM"/>
    </source>
</evidence>
<dbReference type="Gene3D" id="2.160.20.10">
    <property type="entry name" value="Single-stranded right-handed beta-helix, Pectin lyase-like"/>
    <property type="match status" value="2"/>
</dbReference>
<dbReference type="CDD" id="cd23668">
    <property type="entry name" value="GH55_beta13glucanase-like"/>
    <property type="match status" value="1"/>
</dbReference>
<dbReference type="InterPro" id="IPR024535">
    <property type="entry name" value="RHGA/B-epi-like_pectate_lyase"/>
</dbReference>
<dbReference type="InterPro" id="IPR011050">
    <property type="entry name" value="Pectin_lyase_fold/virulence"/>
</dbReference>
<dbReference type="OrthoDB" id="1046782at2759"/>
<dbReference type="InterPro" id="IPR039279">
    <property type="entry name" value="QRT3-like"/>
</dbReference>